<keyword evidence="4" id="KW-1185">Reference proteome</keyword>
<dbReference type="STRING" id="5364.A0A5C3NGC4"/>
<feature type="region of interest" description="Disordered" evidence="1">
    <location>
        <begin position="912"/>
        <end position="964"/>
    </location>
</feature>
<dbReference type="PANTHER" id="PTHR12673:SF270">
    <property type="entry name" value="FYVE-TYPE DOMAIN-CONTAINING PROTEIN"/>
    <property type="match status" value="1"/>
</dbReference>
<dbReference type="OrthoDB" id="1716625at2759"/>
<feature type="compositionally biased region" description="Basic and acidic residues" evidence="1">
    <location>
        <begin position="291"/>
        <end position="307"/>
    </location>
</feature>
<dbReference type="PROSITE" id="PS50010">
    <property type="entry name" value="DH_2"/>
    <property type="match status" value="1"/>
</dbReference>
<dbReference type="EMBL" id="ML213504">
    <property type="protein sequence ID" value="TFK55526.1"/>
    <property type="molecule type" value="Genomic_DNA"/>
</dbReference>
<gene>
    <name evidence="3" type="ORF">OE88DRAFT_1731208</name>
</gene>
<dbReference type="PANTHER" id="PTHR12673">
    <property type="entry name" value="FACIOGENITAL DYSPLASIA PROTEIN"/>
    <property type="match status" value="1"/>
</dbReference>
<feature type="compositionally biased region" description="Low complexity" evidence="1">
    <location>
        <begin position="70"/>
        <end position="81"/>
    </location>
</feature>
<feature type="region of interest" description="Disordered" evidence="1">
    <location>
        <begin position="189"/>
        <end position="364"/>
    </location>
</feature>
<proteinExistence type="predicted"/>
<evidence type="ECO:0000259" key="2">
    <source>
        <dbReference type="PROSITE" id="PS50010"/>
    </source>
</evidence>
<feature type="region of interest" description="Disordered" evidence="1">
    <location>
        <begin position="1269"/>
        <end position="1381"/>
    </location>
</feature>
<dbReference type="GO" id="GO:0005737">
    <property type="term" value="C:cytoplasm"/>
    <property type="evidence" value="ECO:0007669"/>
    <property type="project" value="TreeGrafter"/>
</dbReference>
<feature type="compositionally biased region" description="Low complexity" evidence="1">
    <location>
        <begin position="20"/>
        <end position="36"/>
    </location>
</feature>
<dbReference type="Proteomes" id="UP000305948">
    <property type="component" value="Unassembled WGS sequence"/>
</dbReference>
<accession>A0A5C3NGC4</accession>
<feature type="region of interest" description="Disordered" evidence="1">
    <location>
        <begin position="425"/>
        <end position="483"/>
    </location>
</feature>
<sequence length="1395" mass="151806">MEVLVSPSISPPPSPEKDGSSYAYTSASARCSSSSLLDRRLGPDSTASLKLSQSNPALSRAAGRSTYVTLRTNAAPRLPLRAPRKPPNPLAFTNPLTPILSPSITPILSPPITPATSSLASLSLGGASPRMGDDHASPSTTTAGMLGDAPAAPQGEDYLNKGKVSPVVPSAASPAIADLPTGELLVTPVTPSWNTIPPSPPPRLSDKTELGENAFRRRTAAKSSRRPASYARPDTSYSPKISPRRRASMPLMHMPMSKPVPTRPLTFPSPSSKPRTGSDHVSLAASVIALDHLRPTREGRASQDRGKSTSTSRARFHIPSDDEDEGDETRPRPWRQASDSGSSARSRIMHGVESSTEDQDRWERKVQEDAARRYHALLELLMTEVSYLRDLRALVTIYLHQFPTISTRIHLPSSGFMRTSPSPSFISSTFGSHSRSNSQSQLLSQPLAPPSAFPQNVPPGTSQPAAAGSNKENEKGKEKEKEKYKVNRVVSDADVELVARNARALLDFHERFVHELRTAMALFGMAEALDESADEVELHKAVEVAHTVIDEAIASVTTKFSYMADTSLFSIYETFCSKHPEATDLVRKIQQQHATEWDVFEQRCAQLVTHAHSQGWQAVDEHPVMFASGEEPPQVLSRRARRHSTSSVSLMGNATLSSGARNNTQLDVVQVVRSDPAAERGKRLTFMDYLIKPVQRICKYPLMLDQLKTHKSLWKHRPEKEPDADAAVEHATRAMREVAARVDEARRKRDVVIKSSLIASRILAWSVAHPSKETSPPGHLTPEFMVSLGTCMLAGSLDVMQYDVGNLASGGTVKVKYLGAFLYPGGYIILAKVGKGKVYEPRHWFSLAGFDVINVNEGDALLPSSFGLYRRDHYFELAAACEKEKEVWLAAIRESITLTPAWINEPLPSLQSDAGGAVSPQDNDTPDDAAFSRGHSRRGSVELSDETESYVPEPQIVADPPMNEELSTRPVPLMPASRRSSTTSVKALFAPVTSEATTLVRSTLAFRQNVERALLDVFSQTCLTIRFQAQTRDQELFQAPKSSSSRGMASPMGLAAKSGLSKRESVVVPRRKSFIDGAELAEMEVPIGAAVRKSTLSRAKSLAARRQAKKSLRILAPLPSRSIDGVEGPSSTAQDNADQMMDSPTPLSQCSSVGTSQAGSVLPSPAADPRSLTPEAGVDLVYPESGRGHEQNRQSEYLTVTESEWRPKRARSMVDNVRGLFYIRTNSPTLSVGPSSSYASQMYSAAEGDGAQDWTAPRPPSRLTRWWKGSLRRRVQSAPEVPRDGPDPSVEQPPMDSSATFRASTDTPDVPEEDAPAFSEATAVGGDTVVSPCDNRKPETKSHLPRRRLSIFSAFPNNSRRDTTPTSSPVDSSPRKSTKTVTFLHLLNPKTSAGS</sequence>
<feature type="region of interest" description="Disordered" evidence="1">
    <location>
        <begin position="1120"/>
        <end position="1174"/>
    </location>
</feature>
<protein>
    <recommendedName>
        <fullName evidence="2">DH domain-containing protein</fullName>
    </recommendedName>
</protein>
<dbReference type="InterPro" id="IPR035899">
    <property type="entry name" value="DBL_dom_sf"/>
</dbReference>
<reference evidence="3 4" key="1">
    <citation type="journal article" date="2019" name="Nat. Ecol. Evol.">
        <title>Megaphylogeny resolves global patterns of mushroom evolution.</title>
        <authorList>
            <person name="Varga T."/>
            <person name="Krizsan K."/>
            <person name="Foldi C."/>
            <person name="Dima B."/>
            <person name="Sanchez-Garcia M."/>
            <person name="Sanchez-Ramirez S."/>
            <person name="Szollosi G.J."/>
            <person name="Szarkandi J.G."/>
            <person name="Papp V."/>
            <person name="Albert L."/>
            <person name="Andreopoulos W."/>
            <person name="Angelini C."/>
            <person name="Antonin V."/>
            <person name="Barry K.W."/>
            <person name="Bougher N.L."/>
            <person name="Buchanan P."/>
            <person name="Buyck B."/>
            <person name="Bense V."/>
            <person name="Catcheside P."/>
            <person name="Chovatia M."/>
            <person name="Cooper J."/>
            <person name="Damon W."/>
            <person name="Desjardin D."/>
            <person name="Finy P."/>
            <person name="Geml J."/>
            <person name="Haridas S."/>
            <person name="Hughes K."/>
            <person name="Justo A."/>
            <person name="Karasinski D."/>
            <person name="Kautmanova I."/>
            <person name="Kiss B."/>
            <person name="Kocsube S."/>
            <person name="Kotiranta H."/>
            <person name="LaButti K.M."/>
            <person name="Lechner B.E."/>
            <person name="Liimatainen K."/>
            <person name="Lipzen A."/>
            <person name="Lukacs Z."/>
            <person name="Mihaltcheva S."/>
            <person name="Morgado L.N."/>
            <person name="Niskanen T."/>
            <person name="Noordeloos M.E."/>
            <person name="Ohm R.A."/>
            <person name="Ortiz-Santana B."/>
            <person name="Ovrebo C."/>
            <person name="Racz N."/>
            <person name="Riley R."/>
            <person name="Savchenko A."/>
            <person name="Shiryaev A."/>
            <person name="Soop K."/>
            <person name="Spirin V."/>
            <person name="Szebenyi C."/>
            <person name="Tomsovsky M."/>
            <person name="Tulloss R.E."/>
            <person name="Uehling J."/>
            <person name="Grigoriev I.V."/>
            <person name="Vagvolgyi C."/>
            <person name="Papp T."/>
            <person name="Martin F.M."/>
            <person name="Miettinen O."/>
            <person name="Hibbett D.S."/>
            <person name="Nagy L.G."/>
        </authorList>
    </citation>
    <scope>NUCLEOTIDE SEQUENCE [LARGE SCALE GENOMIC DNA]</scope>
    <source>
        <strain evidence="3 4">OMC1185</strain>
    </source>
</reference>
<feature type="region of interest" description="Disordered" evidence="1">
    <location>
        <begin position="1"/>
        <end position="94"/>
    </location>
</feature>
<name>A0A5C3NGC4_9AGAM</name>
<feature type="compositionally biased region" description="Polar residues" evidence="1">
    <location>
        <begin position="46"/>
        <end position="57"/>
    </location>
</feature>
<dbReference type="Pfam" id="PF00621">
    <property type="entry name" value="RhoGEF"/>
    <property type="match status" value="1"/>
</dbReference>
<feature type="compositionally biased region" description="Basic and acidic residues" evidence="1">
    <location>
        <begin position="471"/>
        <end position="483"/>
    </location>
</feature>
<organism evidence="3 4">
    <name type="scientific">Heliocybe sulcata</name>
    <dbReference type="NCBI Taxonomy" id="5364"/>
    <lineage>
        <taxon>Eukaryota</taxon>
        <taxon>Fungi</taxon>
        <taxon>Dikarya</taxon>
        <taxon>Basidiomycota</taxon>
        <taxon>Agaricomycotina</taxon>
        <taxon>Agaricomycetes</taxon>
        <taxon>Gloeophyllales</taxon>
        <taxon>Gloeophyllaceae</taxon>
        <taxon>Heliocybe</taxon>
    </lineage>
</organism>
<dbReference type="GO" id="GO:0005085">
    <property type="term" value="F:guanyl-nucleotide exchange factor activity"/>
    <property type="evidence" value="ECO:0007669"/>
    <property type="project" value="InterPro"/>
</dbReference>
<feature type="compositionally biased region" description="Low complexity" evidence="1">
    <location>
        <begin position="120"/>
        <end position="129"/>
    </location>
</feature>
<dbReference type="InterPro" id="IPR051092">
    <property type="entry name" value="FYVE_RhoGEF_PH"/>
</dbReference>
<feature type="domain" description="DH" evidence="2">
    <location>
        <begin position="372"/>
        <end position="745"/>
    </location>
</feature>
<feature type="compositionally biased region" description="Low complexity" evidence="1">
    <location>
        <begin position="425"/>
        <end position="446"/>
    </location>
</feature>
<dbReference type="SUPFAM" id="SSF48065">
    <property type="entry name" value="DBL homology domain (DH-domain)"/>
    <property type="match status" value="1"/>
</dbReference>
<evidence type="ECO:0000256" key="1">
    <source>
        <dbReference type="SAM" id="MobiDB-lite"/>
    </source>
</evidence>
<feature type="compositionally biased region" description="Polar residues" evidence="1">
    <location>
        <begin position="1145"/>
        <end position="1159"/>
    </location>
</feature>
<dbReference type="InterPro" id="IPR000219">
    <property type="entry name" value="DH_dom"/>
</dbReference>
<feature type="compositionally biased region" description="Basic residues" evidence="1">
    <location>
        <begin position="216"/>
        <end position="225"/>
    </location>
</feature>
<dbReference type="SUPFAM" id="SSF50729">
    <property type="entry name" value="PH domain-like"/>
    <property type="match status" value="1"/>
</dbReference>
<feature type="region of interest" description="Disordered" evidence="1">
    <location>
        <begin position="120"/>
        <end position="162"/>
    </location>
</feature>
<evidence type="ECO:0000313" key="3">
    <source>
        <dbReference type="EMBL" id="TFK55526.1"/>
    </source>
</evidence>
<feature type="compositionally biased region" description="Polar residues" evidence="1">
    <location>
        <begin position="1295"/>
        <end position="1307"/>
    </location>
</feature>
<dbReference type="Gene3D" id="1.20.900.10">
    <property type="entry name" value="Dbl homology (DH) domain"/>
    <property type="match status" value="1"/>
</dbReference>
<evidence type="ECO:0000313" key="4">
    <source>
        <dbReference type="Proteomes" id="UP000305948"/>
    </source>
</evidence>